<dbReference type="SUPFAM" id="SSF53041">
    <property type="entry name" value="Resolvase-like"/>
    <property type="match status" value="1"/>
</dbReference>
<dbReference type="GO" id="GO:0003677">
    <property type="term" value="F:DNA binding"/>
    <property type="evidence" value="ECO:0007669"/>
    <property type="project" value="InterPro"/>
</dbReference>
<dbReference type="Pfam" id="PF13408">
    <property type="entry name" value="Zn_ribbon_recom"/>
    <property type="match status" value="1"/>
</dbReference>
<dbReference type="GO" id="GO:0000150">
    <property type="term" value="F:DNA strand exchange activity"/>
    <property type="evidence" value="ECO:0007669"/>
    <property type="project" value="InterPro"/>
</dbReference>
<dbReference type="PROSITE" id="PS51736">
    <property type="entry name" value="RECOMBINASES_3"/>
    <property type="match status" value="1"/>
</dbReference>
<sequence length="461" mass="53452">MLLDKLIINKIHMKQHETTVAPPMTTFGHIHGSRAVIEPIPVKYCLYARKSTESEERQVLSIDSQIKEMLQLAEREQLDIVTMKQESHSAKEAGQRPVFNEIVDELKAGKFNGILTWAPDRIARNAGDLGRIVDLMDSGALQEIRTFGQRFSNNPNEKFLLMILGSQAKLENDNRGVNVRRGLRTRAEMGLWVGLAPLGYLNQKRMDKKCQVIVDPLRAPAIKQMFEKVAYEKYSGRKIYNWLKHELNFYTRGNKPLTLGGVYKILNNHFYYGMFERPQGSGNWYEGKHKPLISKDLYDKAQAQLKRDQIVRENKEFAFTKLFTCGYCGSGISAEEKYKQLKDDTHARYIYYSCSRARDRNCKNKYIREEELITELLKILDKVNINELGMRQKLEDEISRFNIFQRSVLGSTDKLKNNTDTDIRNYAKYILKEASVSEKRELLGNLRSKIVYKDKILTLLE</sequence>
<reference evidence="3 4" key="1">
    <citation type="journal article" date="2015" name="Nature">
        <title>rRNA introns, odd ribosomes, and small enigmatic genomes across a large radiation of phyla.</title>
        <authorList>
            <person name="Brown C.T."/>
            <person name="Hug L.A."/>
            <person name="Thomas B.C."/>
            <person name="Sharon I."/>
            <person name="Castelle C.J."/>
            <person name="Singh A."/>
            <person name="Wilkins M.J."/>
            <person name="Williams K.H."/>
            <person name="Banfield J.F."/>
        </authorList>
    </citation>
    <scope>NUCLEOTIDE SEQUENCE [LARGE SCALE GENOMIC DNA]</scope>
</reference>
<evidence type="ECO:0000313" key="4">
    <source>
        <dbReference type="Proteomes" id="UP000034137"/>
    </source>
</evidence>
<comment type="caution">
    <text evidence="3">The sequence shown here is derived from an EMBL/GenBank/DDBJ whole genome shotgun (WGS) entry which is preliminary data.</text>
</comment>
<dbReference type="Pfam" id="PF00239">
    <property type="entry name" value="Resolvase"/>
    <property type="match status" value="1"/>
</dbReference>
<proteinExistence type="predicted"/>
<protein>
    <submittedName>
        <fullName evidence="3">Recombinase</fullName>
    </submittedName>
</protein>
<dbReference type="Proteomes" id="UP000034137">
    <property type="component" value="Unassembled WGS sequence"/>
</dbReference>
<evidence type="ECO:0000313" key="3">
    <source>
        <dbReference type="EMBL" id="KKR33124.1"/>
    </source>
</evidence>
<dbReference type="PANTHER" id="PTHR30461">
    <property type="entry name" value="DNA-INVERTASE FROM LAMBDOID PROPHAGE"/>
    <property type="match status" value="1"/>
</dbReference>
<feature type="domain" description="Resolvase/invertase-type recombinase catalytic" evidence="1">
    <location>
        <begin position="43"/>
        <end position="190"/>
    </location>
</feature>
<dbReference type="InterPro" id="IPR038109">
    <property type="entry name" value="DNA_bind_recomb_sf"/>
</dbReference>
<dbReference type="Gene3D" id="3.40.50.1390">
    <property type="entry name" value="Resolvase, N-terminal catalytic domain"/>
    <property type="match status" value="1"/>
</dbReference>
<organism evidence="3 4">
    <name type="scientific">Candidatus Falkowbacteria bacterium GW2011_GWF2_39_8</name>
    <dbReference type="NCBI Taxonomy" id="1618642"/>
    <lineage>
        <taxon>Bacteria</taxon>
        <taxon>Candidatus Falkowiibacteriota</taxon>
    </lineage>
</organism>
<evidence type="ECO:0000259" key="1">
    <source>
        <dbReference type="PROSITE" id="PS51736"/>
    </source>
</evidence>
<dbReference type="SMART" id="SM00857">
    <property type="entry name" value="Resolvase"/>
    <property type="match status" value="1"/>
</dbReference>
<dbReference type="CDD" id="cd00338">
    <property type="entry name" value="Ser_Recombinase"/>
    <property type="match status" value="1"/>
</dbReference>
<name>A0A0G0PYB5_9BACT</name>
<dbReference type="PANTHER" id="PTHR30461:SF23">
    <property type="entry name" value="DNA RECOMBINASE-RELATED"/>
    <property type="match status" value="1"/>
</dbReference>
<dbReference type="AlphaFoldDB" id="A0A0G0PYB5"/>
<dbReference type="EMBL" id="LBXO01000014">
    <property type="protein sequence ID" value="KKR33124.1"/>
    <property type="molecule type" value="Genomic_DNA"/>
</dbReference>
<dbReference type="Gene3D" id="3.90.1750.20">
    <property type="entry name" value="Putative Large Serine Recombinase, Chain B, Domain 2"/>
    <property type="match status" value="1"/>
</dbReference>
<dbReference type="InterPro" id="IPR025827">
    <property type="entry name" value="Zn_ribbon_recom_dom"/>
</dbReference>
<evidence type="ECO:0000259" key="2">
    <source>
        <dbReference type="PROSITE" id="PS51737"/>
    </source>
</evidence>
<feature type="domain" description="Recombinase" evidence="2">
    <location>
        <begin position="197"/>
        <end position="311"/>
    </location>
</feature>
<gene>
    <name evidence="3" type="ORF">UT64_C0014G0007</name>
</gene>
<dbReference type="InterPro" id="IPR006119">
    <property type="entry name" value="Resolv_N"/>
</dbReference>
<dbReference type="InterPro" id="IPR050639">
    <property type="entry name" value="SSR_resolvase"/>
</dbReference>
<dbReference type="Pfam" id="PF07508">
    <property type="entry name" value="Recombinase"/>
    <property type="match status" value="1"/>
</dbReference>
<dbReference type="InterPro" id="IPR036162">
    <property type="entry name" value="Resolvase-like_N_sf"/>
</dbReference>
<dbReference type="PROSITE" id="PS51737">
    <property type="entry name" value="RECOMBINASE_DNA_BIND"/>
    <property type="match status" value="1"/>
</dbReference>
<dbReference type="InterPro" id="IPR011109">
    <property type="entry name" value="DNA_bind_recombinase_dom"/>
</dbReference>
<accession>A0A0G0PYB5</accession>